<dbReference type="GO" id="GO:0008967">
    <property type="term" value="F:phosphoglycolate phosphatase activity"/>
    <property type="evidence" value="ECO:0007669"/>
    <property type="project" value="TreeGrafter"/>
</dbReference>
<dbReference type="AlphaFoldDB" id="A0A8J8CIK2"/>
<dbReference type="Pfam" id="PF00702">
    <property type="entry name" value="Hydrolase"/>
    <property type="match status" value="1"/>
</dbReference>
<dbReference type="GO" id="GO:0005829">
    <property type="term" value="C:cytosol"/>
    <property type="evidence" value="ECO:0007669"/>
    <property type="project" value="TreeGrafter"/>
</dbReference>
<dbReference type="InterPro" id="IPR023214">
    <property type="entry name" value="HAD_sf"/>
</dbReference>
<organism evidence="1 2">
    <name type="scientific">Myxacorys almedinensis A</name>
    <dbReference type="NCBI Taxonomy" id="2690445"/>
    <lineage>
        <taxon>Bacteria</taxon>
        <taxon>Bacillati</taxon>
        <taxon>Cyanobacteriota</taxon>
        <taxon>Cyanophyceae</taxon>
        <taxon>Leptolyngbyales</taxon>
        <taxon>Leptolyngbyaceae</taxon>
        <taxon>Myxacorys</taxon>
        <taxon>Myxacorys almedinensis</taxon>
    </lineage>
</organism>
<dbReference type="InterPro" id="IPR050155">
    <property type="entry name" value="HAD-like_hydrolase_sf"/>
</dbReference>
<name>A0A8J8CIK2_9CYAN</name>
<dbReference type="Proteomes" id="UP000646053">
    <property type="component" value="Unassembled WGS sequence"/>
</dbReference>
<sequence length="257" mass="27204">MVTIYCNGIQFQHVQAIVFDKDGTLANSLGFLHKLGQNRAQAVAAELPGLEHEVLRCFGFLGETPSFTPPALNPAGLLAVGTRLENEIGVAALIAQTGRDWIEALAIARSAFQQADQELANGSMLTKADLTPPFEGIIDLVRSLRACALKLAILSSDSQTNVEEFVTRYDLAPYFQVLAGAHHIFTKPDAQLLHSVCTALETPAQNTLVIGDAIADIQLAAHGNALGSIGVTWGGVTAKQLASATAIAHTVSQIVQV</sequence>
<dbReference type="RefSeq" id="WP_162422123.1">
    <property type="nucleotide sequence ID" value="NZ_WVIE01000004.1"/>
</dbReference>
<dbReference type="Gene3D" id="1.10.150.240">
    <property type="entry name" value="Putative phosphatase, domain 2"/>
    <property type="match status" value="1"/>
</dbReference>
<dbReference type="InterPro" id="IPR006439">
    <property type="entry name" value="HAD-SF_hydro_IA"/>
</dbReference>
<dbReference type="EMBL" id="WVIE01000004">
    <property type="protein sequence ID" value="NDJ16611.1"/>
    <property type="molecule type" value="Genomic_DNA"/>
</dbReference>
<protein>
    <submittedName>
        <fullName evidence="1">HAD-IA family hydrolase</fullName>
    </submittedName>
</protein>
<dbReference type="GO" id="GO:0006281">
    <property type="term" value="P:DNA repair"/>
    <property type="evidence" value="ECO:0007669"/>
    <property type="project" value="TreeGrafter"/>
</dbReference>
<comment type="caution">
    <text evidence="1">The sequence shown here is derived from an EMBL/GenBank/DDBJ whole genome shotgun (WGS) entry which is preliminary data.</text>
</comment>
<proteinExistence type="predicted"/>
<dbReference type="SFLD" id="SFLDG01129">
    <property type="entry name" value="C1.5:_HAD__Beta-PGM__Phosphata"/>
    <property type="match status" value="1"/>
</dbReference>
<dbReference type="InterPro" id="IPR023198">
    <property type="entry name" value="PGP-like_dom2"/>
</dbReference>
<evidence type="ECO:0000313" key="1">
    <source>
        <dbReference type="EMBL" id="NDJ16611.1"/>
    </source>
</evidence>
<reference evidence="1" key="1">
    <citation type="submission" date="2019-12" db="EMBL/GenBank/DDBJ databases">
        <title>High-Quality draft genome sequences of three cyanobacteria isolated from the limestone walls of the Old Cathedral of Coimbra.</title>
        <authorList>
            <person name="Tiago I."/>
            <person name="Soares F."/>
            <person name="Portugal A."/>
        </authorList>
    </citation>
    <scope>NUCLEOTIDE SEQUENCE</scope>
    <source>
        <strain evidence="1">A</strain>
    </source>
</reference>
<dbReference type="SFLD" id="SFLDS00003">
    <property type="entry name" value="Haloacid_Dehalogenase"/>
    <property type="match status" value="1"/>
</dbReference>
<gene>
    <name evidence="1" type="ORF">GS601_04780</name>
</gene>
<dbReference type="PANTHER" id="PTHR43434:SF1">
    <property type="entry name" value="PHOSPHOGLYCOLATE PHOSPHATASE"/>
    <property type="match status" value="1"/>
</dbReference>
<dbReference type="PANTHER" id="PTHR43434">
    <property type="entry name" value="PHOSPHOGLYCOLATE PHOSPHATASE"/>
    <property type="match status" value="1"/>
</dbReference>
<dbReference type="SUPFAM" id="SSF56784">
    <property type="entry name" value="HAD-like"/>
    <property type="match status" value="1"/>
</dbReference>
<dbReference type="Gene3D" id="3.40.50.1000">
    <property type="entry name" value="HAD superfamily/HAD-like"/>
    <property type="match status" value="1"/>
</dbReference>
<dbReference type="InterPro" id="IPR036412">
    <property type="entry name" value="HAD-like_sf"/>
</dbReference>
<dbReference type="NCBIfam" id="TIGR01549">
    <property type="entry name" value="HAD-SF-IA-v1"/>
    <property type="match status" value="1"/>
</dbReference>
<evidence type="ECO:0000313" key="2">
    <source>
        <dbReference type="Proteomes" id="UP000646053"/>
    </source>
</evidence>
<keyword evidence="1" id="KW-0378">Hydrolase</keyword>
<keyword evidence="2" id="KW-1185">Reference proteome</keyword>
<accession>A0A8J8CIK2</accession>